<dbReference type="PANTHER" id="PTHR45228:SF9">
    <property type="entry name" value="3'3'-CGAMP-SPECIFIC PHOSPHODIESTERASE 2"/>
    <property type="match status" value="1"/>
</dbReference>
<evidence type="ECO:0000256" key="1">
    <source>
        <dbReference type="SAM" id="Phobius"/>
    </source>
</evidence>
<dbReference type="Gene3D" id="1.10.3210.10">
    <property type="entry name" value="Hypothetical protein af1432"/>
    <property type="match status" value="1"/>
</dbReference>
<dbReference type="PROSITE" id="PS51831">
    <property type="entry name" value="HD"/>
    <property type="match status" value="1"/>
</dbReference>
<feature type="domain" description="HD-GYP" evidence="3">
    <location>
        <begin position="374"/>
        <end position="571"/>
    </location>
</feature>
<dbReference type="KEGG" id="dpr:Despr_0607"/>
<dbReference type="PANTHER" id="PTHR45228">
    <property type="entry name" value="CYCLIC DI-GMP PHOSPHODIESTERASE TM_0186-RELATED"/>
    <property type="match status" value="1"/>
</dbReference>
<sequence>MLLALLPASVAADATSLRPRVLVLHSYAPDFSWTRDLHTGILSVLQAPEIQARYRVEYMDAKHHDSPAYIERLLALYREKYSGTQFDGVILTDDHALDLVARHRQDLFPHVPIVACGINDPRSVPVNASDMHIIIERVAHRETLDAALQQNPGTRKIFVAVDHTLTGQVIRQAFAEQVRPLRDRVAVEILPPMTGRDLLAFAEKRTPGELFYLLVYFQDAAGRVFTAEEMPRALAASSPVPVYVAWDFQLRSGAVGGCVTSAFGHGHKAAQTLLERLAGGHPPALYDQLTEVNRHTYNYPALQRFAIPLSRLPADAALLDRPQSYFELHRSAILMALAIIAVLGLIIVLLIQNVFRQRTINRGNAEILTLNREMIETQLELLSTLGEVIESRSGDTANHVRRVAAYAALLGRAYGLSEEEIALLEAAAPMHDIGKIGIPDAILNKPARLTTEEFEQIKHHTVIGQRILNTSDRKLMASARTIALQHHERWDGTGYPAGLRGEEINLLARICAVADVFDALSLGRVYKQPWPREKVLQFIQRERGGMFDPQIVDLFFEHLEELEAIKRRLSEPTQPPVSET</sequence>
<dbReference type="CDD" id="cd00077">
    <property type="entry name" value="HDc"/>
    <property type="match status" value="1"/>
</dbReference>
<dbReference type="InterPro" id="IPR006674">
    <property type="entry name" value="HD_domain"/>
</dbReference>
<feature type="transmembrane region" description="Helical" evidence="1">
    <location>
        <begin position="332"/>
        <end position="351"/>
    </location>
</feature>
<dbReference type="AlphaFoldDB" id="A0A7U3YK00"/>
<dbReference type="InterPro" id="IPR003607">
    <property type="entry name" value="HD/PDEase_dom"/>
</dbReference>
<dbReference type="Pfam" id="PF13487">
    <property type="entry name" value="HD_5"/>
    <property type="match status" value="1"/>
</dbReference>
<keyword evidence="1" id="KW-0812">Transmembrane</keyword>
<evidence type="ECO:0000259" key="2">
    <source>
        <dbReference type="PROSITE" id="PS51831"/>
    </source>
</evidence>
<feature type="domain" description="HD" evidence="2">
    <location>
        <begin position="396"/>
        <end position="520"/>
    </location>
</feature>
<dbReference type="SUPFAM" id="SSF109604">
    <property type="entry name" value="HD-domain/PDEase-like"/>
    <property type="match status" value="1"/>
</dbReference>
<keyword evidence="5" id="KW-1185">Reference proteome</keyword>
<dbReference type="InterPro" id="IPR052020">
    <property type="entry name" value="Cyclic_di-GMP/3'3'-cGAMP_PDE"/>
</dbReference>
<dbReference type="InterPro" id="IPR037522">
    <property type="entry name" value="HD_GYP_dom"/>
</dbReference>
<proteinExistence type="predicted"/>
<dbReference type="Proteomes" id="UP000006365">
    <property type="component" value="Chromosome"/>
</dbReference>
<reference evidence="4 5" key="1">
    <citation type="journal article" date="2011" name="Stand. Genomic Sci.">
        <title>Complete genome sequence of Desulfobulbus propionicus type strain (1pr3).</title>
        <authorList>
            <person name="Pagani I."/>
            <person name="Lapidus A."/>
            <person name="Nolan M."/>
            <person name="Lucas S."/>
            <person name="Hammon N."/>
            <person name="Deshpande S."/>
            <person name="Cheng J.F."/>
            <person name="Chertkov O."/>
            <person name="Davenport K."/>
            <person name="Tapia R."/>
            <person name="Han C."/>
            <person name="Goodwin L."/>
            <person name="Pitluck S."/>
            <person name="Liolios K."/>
            <person name="Mavromatis K."/>
            <person name="Ivanova N."/>
            <person name="Mikhailova N."/>
            <person name="Pati A."/>
            <person name="Chen A."/>
            <person name="Palaniappan K."/>
            <person name="Land M."/>
            <person name="Hauser L."/>
            <person name="Chang Y.J."/>
            <person name="Jeffries C.D."/>
            <person name="Detter J.C."/>
            <person name="Brambilla E."/>
            <person name="Kannan K.P."/>
            <person name="Djao O.D."/>
            <person name="Rohde M."/>
            <person name="Pukall R."/>
            <person name="Spring S."/>
            <person name="Goker M."/>
            <person name="Sikorski J."/>
            <person name="Woyke T."/>
            <person name="Bristow J."/>
            <person name="Eisen J.A."/>
            <person name="Markowitz V."/>
            <person name="Hugenholtz P."/>
            <person name="Kyrpides N.C."/>
            <person name="Klenk H.P."/>
        </authorList>
    </citation>
    <scope>NUCLEOTIDE SEQUENCE [LARGE SCALE GENOMIC DNA]</scope>
    <source>
        <strain evidence="5">ATCC 33891 / DSM 2032 / 1pr3</strain>
    </source>
</reference>
<gene>
    <name evidence="4" type="ordered locus">Despr_0607</name>
</gene>
<name>A0A7U3YK00_DESPD</name>
<protein>
    <submittedName>
        <fullName evidence="4">Metal dependent phosphohydrolase</fullName>
    </submittedName>
</protein>
<dbReference type="EMBL" id="CP002364">
    <property type="protein sequence ID" value="ADW16783.1"/>
    <property type="molecule type" value="Genomic_DNA"/>
</dbReference>
<accession>A0A7U3YK00</accession>
<keyword evidence="1" id="KW-0472">Membrane</keyword>
<evidence type="ECO:0000313" key="4">
    <source>
        <dbReference type="EMBL" id="ADW16783.1"/>
    </source>
</evidence>
<organism evidence="4 5">
    <name type="scientific">Desulfobulbus propionicus (strain ATCC 33891 / DSM 2032 / VKM B-1956 / 1pr3)</name>
    <dbReference type="NCBI Taxonomy" id="577650"/>
    <lineage>
        <taxon>Bacteria</taxon>
        <taxon>Pseudomonadati</taxon>
        <taxon>Thermodesulfobacteriota</taxon>
        <taxon>Desulfobulbia</taxon>
        <taxon>Desulfobulbales</taxon>
        <taxon>Desulfobulbaceae</taxon>
        <taxon>Desulfobulbus</taxon>
    </lineage>
</organism>
<dbReference type="PROSITE" id="PS51832">
    <property type="entry name" value="HD_GYP"/>
    <property type="match status" value="1"/>
</dbReference>
<keyword evidence="1" id="KW-1133">Transmembrane helix</keyword>
<dbReference type="SMART" id="SM00471">
    <property type="entry name" value="HDc"/>
    <property type="match status" value="1"/>
</dbReference>
<evidence type="ECO:0000313" key="5">
    <source>
        <dbReference type="Proteomes" id="UP000006365"/>
    </source>
</evidence>
<evidence type="ECO:0000259" key="3">
    <source>
        <dbReference type="PROSITE" id="PS51832"/>
    </source>
</evidence>